<keyword evidence="2" id="KW-1185">Reference proteome</keyword>
<evidence type="ECO:0000313" key="1">
    <source>
        <dbReference type="EMBL" id="KAK7323494.1"/>
    </source>
</evidence>
<name>A0AAN9Q6R0_CANGL</name>
<comment type="caution">
    <text evidence="1">The sequence shown here is derived from an EMBL/GenBank/DDBJ whole genome shotgun (WGS) entry which is preliminary data.</text>
</comment>
<dbReference type="Proteomes" id="UP001367508">
    <property type="component" value="Unassembled WGS sequence"/>
</dbReference>
<evidence type="ECO:0000313" key="2">
    <source>
        <dbReference type="Proteomes" id="UP001367508"/>
    </source>
</evidence>
<proteinExistence type="predicted"/>
<reference evidence="1 2" key="1">
    <citation type="submission" date="2024-01" db="EMBL/GenBank/DDBJ databases">
        <title>The genomes of 5 underutilized Papilionoideae crops provide insights into root nodulation and disease resistanc.</title>
        <authorList>
            <person name="Jiang F."/>
        </authorList>
    </citation>
    <scope>NUCLEOTIDE SEQUENCE [LARGE SCALE GENOMIC DNA]</scope>
    <source>
        <strain evidence="1">LVBAO_FW01</strain>
        <tissue evidence="1">Leaves</tissue>
    </source>
</reference>
<sequence length="125" mass="14497">MHASPPCCTIIEPIHLHLKNVFLNFDGLPLQHIQEHYGFSHLVFAIWIIRPAYVPYALHYSREVIRIAIFDGRLVFKLKPVGNGMGINMGSNQKDHGNETLKRSRAFKLQQNRIRIGFHHKPHQI</sequence>
<dbReference type="AlphaFoldDB" id="A0AAN9Q6R0"/>
<accession>A0AAN9Q6R0</accession>
<protein>
    <submittedName>
        <fullName evidence="1">Uncharacterized protein</fullName>
    </submittedName>
</protein>
<gene>
    <name evidence="1" type="ORF">VNO77_26970</name>
</gene>
<organism evidence="1 2">
    <name type="scientific">Canavalia gladiata</name>
    <name type="common">Sword bean</name>
    <name type="synonym">Dolichos gladiatus</name>
    <dbReference type="NCBI Taxonomy" id="3824"/>
    <lineage>
        <taxon>Eukaryota</taxon>
        <taxon>Viridiplantae</taxon>
        <taxon>Streptophyta</taxon>
        <taxon>Embryophyta</taxon>
        <taxon>Tracheophyta</taxon>
        <taxon>Spermatophyta</taxon>
        <taxon>Magnoliopsida</taxon>
        <taxon>eudicotyledons</taxon>
        <taxon>Gunneridae</taxon>
        <taxon>Pentapetalae</taxon>
        <taxon>rosids</taxon>
        <taxon>fabids</taxon>
        <taxon>Fabales</taxon>
        <taxon>Fabaceae</taxon>
        <taxon>Papilionoideae</taxon>
        <taxon>50 kb inversion clade</taxon>
        <taxon>NPAAA clade</taxon>
        <taxon>indigoferoid/millettioid clade</taxon>
        <taxon>Phaseoleae</taxon>
        <taxon>Canavalia</taxon>
    </lineage>
</organism>
<dbReference type="EMBL" id="JAYMYQ010000006">
    <property type="protein sequence ID" value="KAK7323494.1"/>
    <property type="molecule type" value="Genomic_DNA"/>
</dbReference>